<dbReference type="NCBIfam" id="TIGR02871">
    <property type="entry name" value="spore_ylbJ"/>
    <property type="match status" value="1"/>
</dbReference>
<evidence type="ECO:0000256" key="1">
    <source>
        <dbReference type="SAM" id="Phobius"/>
    </source>
</evidence>
<feature type="domain" description="Nucleoside transporter/FeoB GTPase Gate" evidence="2">
    <location>
        <begin position="69"/>
        <end position="145"/>
    </location>
</feature>
<feature type="transmembrane region" description="Helical" evidence="1">
    <location>
        <begin position="103"/>
        <end position="122"/>
    </location>
</feature>
<keyword evidence="1" id="KW-1133">Transmembrane helix</keyword>
<accession>A0A1X7LT86</accession>
<dbReference type="EMBL" id="FXAZ01000007">
    <property type="protein sequence ID" value="SMG57091.1"/>
    <property type="molecule type" value="Genomic_DNA"/>
</dbReference>
<dbReference type="InterPro" id="IPR014226">
    <property type="entry name" value="Spore_IM_YlbJ"/>
</dbReference>
<dbReference type="AlphaFoldDB" id="A0A1X7LT86"/>
<evidence type="ECO:0000313" key="3">
    <source>
        <dbReference type="EMBL" id="SMG57091.1"/>
    </source>
</evidence>
<protein>
    <submittedName>
        <fullName evidence="3">Sporulation integral membrane protein YlbJ</fullName>
    </submittedName>
</protein>
<gene>
    <name evidence="3" type="ORF">SAMN06295960_4336</name>
</gene>
<keyword evidence="1" id="KW-0472">Membrane</keyword>
<dbReference type="STRING" id="1852522.SAMN06295960_4336"/>
<evidence type="ECO:0000259" key="2">
    <source>
        <dbReference type="Pfam" id="PF07670"/>
    </source>
</evidence>
<dbReference type="InterPro" id="IPR011642">
    <property type="entry name" value="Gate_dom"/>
</dbReference>
<feature type="transmembrane region" description="Helical" evidence="1">
    <location>
        <begin position="358"/>
        <end position="379"/>
    </location>
</feature>
<feature type="transmembrane region" description="Helical" evidence="1">
    <location>
        <begin position="156"/>
        <end position="182"/>
    </location>
</feature>
<proteinExistence type="predicted"/>
<feature type="transmembrane region" description="Helical" evidence="1">
    <location>
        <begin position="404"/>
        <end position="429"/>
    </location>
</feature>
<feature type="transmembrane region" description="Helical" evidence="1">
    <location>
        <begin position="250"/>
        <end position="274"/>
    </location>
</feature>
<organism evidence="3 4">
    <name type="scientific">Paenibacillus aquistagni</name>
    <dbReference type="NCBI Taxonomy" id="1852522"/>
    <lineage>
        <taxon>Bacteria</taxon>
        <taxon>Bacillati</taxon>
        <taxon>Bacillota</taxon>
        <taxon>Bacilli</taxon>
        <taxon>Bacillales</taxon>
        <taxon>Paenibacillaceae</taxon>
        <taxon>Paenibacillus</taxon>
    </lineage>
</organism>
<keyword evidence="1" id="KW-0812">Transmembrane</keyword>
<dbReference type="Pfam" id="PF07670">
    <property type="entry name" value="Gate"/>
    <property type="match status" value="1"/>
</dbReference>
<evidence type="ECO:0000313" key="4">
    <source>
        <dbReference type="Proteomes" id="UP000193834"/>
    </source>
</evidence>
<dbReference type="Proteomes" id="UP000193834">
    <property type="component" value="Unassembled WGS sequence"/>
</dbReference>
<reference evidence="3 4" key="1">
    <citation type="submission" date="2017-04" db="EMBL/GenBank/DDBJ databases">
        <authorList>
            <person name="Afonso C.L."/>
            <person name="Miller P.J."/>
            <person name="Scott M.A."/>
            <person name="Spackman E."/>
            <person name="Goraichik I."/>
            <person name="Dimitrov K.M."/>
            <person name="Suarez D.L."/>
            <person name="Swayne D.E."/>
        </authorList>
    </citation>
    <scope>NUCLEOTIDE SEQUENCE [LARGE SCALE GENOMIC DNA]</scope>
    <source>
        <strain evidence="3 4">11</strain>
    </source>
</reference>
<keyword evidence="4" id="KW-1185">Reference proteome</keyword>
<name>A0A1X7LT86_9BACL</name>
<sequence length="434" mass="47484">MAAHTMIMDPHMSMNVREGRCHSLYKHRSRASMLFIVLFALLFILLLLLHPREAIQSSLRGISIWWDVLFPSLLPFFIISEALLGFGIVHFIGTLLDPVMRPLFRVPGVGGFVVAMGYASGYPVGAKLTSQLREQKLITRAEGERLVSFTTSSDPIFLIGAVSVGFFGHAGIALTLAAAHYGSGLLLGLFMRFHDSKAPATPMSAKKRSPEGSLWSMLQQAFQAMHTARIQDGRPLGTLLRDAVQSSLKLMVVVGGLVVFFSFFMEMLTVTNIMNSWNAALSSLLSWLQLSPTLAEAFTGGLFEVTIGSKAAGTATTAGLHMQAVAAAWVLSWAGLSVHAQIASILNQTDLRYQPFLLARFLHSLLAAVLAYALFPWLAPKGEHLPTFLHLSSSSVLDSGWRHFGLFASSSLIILASILLLLLLLSFIIRMFRR</sequence>
<feature type="transmembrane region" description="Helical" evidence="1">
    <location>
        <begin position="73"/>
        <end position="96"/>
    </location>
</feature>
<feature type="transmembrane region" description="Helical" evidence="1">
    <location>
        <begin position="326"/>
        <end position="346"/>
    </location>
</feature>